<dbReference type="InterPro" id="IPR029071">
    <property type="entry name" value="Ubiquitin-like_domsf"/>
</dbReference>
<feature type="compositionally biased region" description="Basic and acidic residues" evidence="5">
    <location>
        <begin position="25"/>
        <end position="39"/>
    </location>
</feature>
<dbReference type="Proteomes" id="UP000054359">
    <property type="component" value="Unassembled WGS sequence"/>
</dbReference>
<dbReference type="Pfam" id="PF00778">
    <property type="entry name" value="DIX"/>
    <property type="match status" value="1"/>
</dbReference>
<evidence type="ECO:0000256" key="4">
    <source>
        <dbReference type="PROSITE-ProRule" id="PRU00069"/>
    </source>
</evidence>
<sequence length="814" mass="91700">MNGTAESLSPASKWMSSPRPPAVGEEDKNFHDTSHRFLESPKNFSYNMEEREPPCGGGDNSPNHPGTPETSGSVQQIKESVENSPNPSPPPPLKWAQSLSCLLEDIQGVTLFREFLIQEGLNLKCLLFLIACRGMGAVANDREGLIKLVTVLYEKNVKLFHEITDETKKEIERKLSTNTDIDDTIFDDAQREVEAYIMKTTYPNFLSSDIYLQYLEGLQNQSSAEKDNIVSSDHGELLPTVHEDSELQISSNSKMLVEKDFWQKNKISSSKLRLEGQTGLYLKSPYGNYSSYHSKYGSFLPASAQDSELQSLSSDAQTDDTMSVTDGSTVDCSTYSKNRQKRQQKALKHSAALNKDRLSHSTFIPRTQRLPEQKLSEEEFHAILVKKLNKVLEEQKHNQKVSEKLKAIEEPESSKPEVTSIQKGSHKNSAPPVLDTAFFCSPSEDNVQDILDKHVSRVFKDSCQQTPTLSPGYMSPLTHEPSSLTREASERSRVRWPYDPSLQESVGTWFKMGQGYLRHGKDQDANSVEPVPDEFLESQSRRSREQAKRLSIKQKLSAMTDSRSSFFDSGISACEPNPSNSKVTRWLESKRYTSDAEREVHWKNSSTSPVLSRTSSSQKDVIYNCSRPAPLNYGNSSWTCIATQVTPDSSAPPMPPSDTTTNLLEARRRLEDESRAKMGKIKIVSGGRNDFARMKSKLCDSVDESYRRQSKRYPGNPMEGPSSTVSNEYTAIGYSYGRHSVPYLSKFRGKNITLRQFKSILSKKGNFRYFFKKANDDFGTGVVFEEITEDHDILPLWEGKVFCVIESEDNNSTM</sequence>
<dbReference type="OrthoDB" id="10007451at2759"/>
<dbReference type="PANTHER" id="PTHR46102">
    <property type="entry name" value="AXIN"/>
    <property type="match status" value="1"/>
</dbReference>
<feature type="compositionally biased region" description="Polar residues" evidence="5">
    <location>
        <begin position="60"/>
        <end position="78"/>
    </location>
</feature>
<feature type="region of interest" description="Disordered" evidence="5">
    <location>
        <begin position="1"/>
        <end position="93"/>
    </location>
</feature>
<dbReference type="GO" id="GO:0008013">
    <property type="term" value="F:beta-catenin binding"/>
    <property type="evidence" value="ECO:0007669"/>
    <property type="project" value="TreeGrafter"/>
</dbReference>
<feature type="region of interest" description="Disordered" evidence="5">
    <location>
        <begin position="467"/>
        <end position="491"/>
    </location>
</feature>
<dbReference type="Pfam" id="PF08833">
    <property type="entry name" value="Axin_b-cat_bind"/>
    <property type="match status" value="1"/>
</dbReference>
<dbReference type="GO" id="GO:0005886">
    <property type="term" value="C:plasma membrane"/>
    <property type="evidence" value="ECO:0007669"/>
    <property type="project" value="TreeGrafter"/>
</dbReference>
<gene>
    <name evidence="8" type="ORF">X975_14676</name>
</gene>
<dbReference type="GO" id="GO:0005737">
    <property type="term" value="C:cytoplasm"/>
    <property type="evidence" value="ECO:0007669"/>
    <property type="project" value="UniProtKB-SubCell"/>
</dbReference>
<dbReference type="GO" id="GO:0060090">
    <property type="term" value="F:molecular adaptor activity"/>
    <property type="evidence" value="ECO:0007669"/>
    <property type="project" value="TreeGrafter"/>
</dbReference>
<evidence type="ECO:0000313" key="9">
    <source>
        <dbReference type="Proteomes" id="UP000054359"/>
    </source>
</evidence>
<dbReference type="GO" id="GO:0019901">
    <property type="term" value="F:protein kinase binding"/>
    <property type="evidence" value="ECO:0007669"/>
    <property type="project" value="TreeGrafter"/>
</dbReference>
<dbReference type="InterPro" id="IPR024066">
    <property type="entry name" value="RGS_subdom1/3"/>
</dbReference>
<dbReference type="InterPro" id="IPR016137">
    <property type="entry name" value="RGS"/>
</dbReference>
<dbReference type="GO" id="GO:0032436">
    <property type="term" value="P:positive regulation of proteasomal ubiquitin-dependent protein catabolic process"/>
    <property type="evidence" value="ECO:0007669"/>
    <property type="project" value="TreeGrafter"/>
</dbReference>
<dbReference type="SUPFAM" id="SSF48097">
    <property type="entry name" value="Regulator of G-protein signaling, RGS"/>
    <property type="match status" value="1"/>
</dbReference>
<dbReference type="Pfam" id="PF00615">
    <property type="entry name" value="RGS"/>
    <property type="match status" value="1"/>
</dbReference>
<evidence type="ECO:0000259" key="6">
    <source>
        <dbReference type="PROSITE" id="PS50132"/>
    </source>
</evidence>
<feature type="region of interest" description="Disordered" evidence="5">
    <location>
        <begin position="407"/>
        <end position="429"/>
    </location>
</feature>
<dbReference type="GO" id="GO:0090090">
    <property type="term" value="P:negative regulation of canonical Wnt signaling pathway"/>
    <property type="evidence" value="ECO:0007669"/>
    <property type="project" value="InterPro"/>
</dbReference>
<dbReference type="PROSITE" id="PS50132">
    <property type="entry name" value="RGS"/>
    <property type="match status" value="1"/>
</dbReference>
<dbReference type="GO" id="GO:0048468">
    <property type="term" value="P:cell development"/>
    <property type="evidence" value="ECO:0007669"/>
    <property type="project" value="TreeGrafter"/>
</dbReference>
<feature type="region of interest" description="Disordered" evidence="5">
    <location>
        <begin position="310"/>
        <end position="337"/>
    </location>
</feature>
<evidence type="ECO:0000313" key="8">
    <source>
        <dbReference type="EMBL" id="KFM78439.1"/>
    </source>
</evidence>
<dbReference type="SMART" id="SM00021">
    <property type="entry name" value="DAX"/>
    <property type="match status" value="1"/>
</dbReference>
<evidence type="ECO:0000256" key="5">
    <source>
        <dbReference type="SAM" id="MobiDB-lite"/>
    </source>
</evidence>
<protein>
    <submittedName>
        <fullName evidence="8">Axin-related protein</fullName>
    </submittedName>
</protein>
<dbReference type="InterPro" id="IPR038207">
    <property type="entry name" value="DIX_dom_sf"/>
</dbReference>
<dbReference type="PROSITE" id="PS50841">
    <property type="entry name" value="DIX"/>
    <property type="match status" value="1"/>
</dbReference>
<dbReference type="STRING" id="407821.A0A087UM50"/>
<feature type="non-terminal residue" evidence="8">
    <location>
        <position position="814"/>
    </location>
</feature>
<proteinExistence type="predicted"/>
<dbReference type="InterPro" id="IPR044926">
    <property type="entry name" value="RGS_subdomain_2"/>
</dbReference>
<dbReference type="Gene3D" id="1.10.167.10">
    <property type="entry name" value="Regulator of G-protein Signalling 4, domain 2"/>
    <property type="match status" value="1"/>
</dbReference>
<dbReference type="InterPro" id="IPR036305">
    <property type="entry name" value="RGS_sf"/>
</dbReference>
<dbReference type="SMART" id="SM00315">
    <property type="entry name" value="RGS"/>
    <property type="match status" value="1"/>
</dbReference>
<dbReference type="OMA" id="YVYTAST"/>
<feature type="domain" description="RGS" evidence="6">
    <location>
        <begin position="98"/>
        <end position="215"/>
    </location>
</feature>
<evidence type="ECO:0000256" key="3">
    <source>
        <dbReference type="ARBA" id="ARBA00022687"/>
    </source>
</evidence>
<keyword evidence="3 4" id="KW-0879">Wnt signaling pathway</keyword>
<dbReference type="Gene3D" id="1.10.196.10">
    <property type="match status" value="1"/>
</dbReference>
<dbReference type="InterPro" id="IPR014936">
    <property type="entry name" value="Axin_b-cat-bd"/>
</dbReference>
<evidence type="ECO:0000259" key="7">
    <source>
        <dbReference type="PROSITE" id="PS50841"/>
    </source>
</evidence>
<dbReference type="GO" id="GO:0031625">
    <property type="term" value="F:ubiquitin protein ligase binding"/>
    <property type="evidence" value="ECO:0007669"/>
    <property type="project" value="TreeGrafter"/>
</dbReference>
<organism evidence="8 9">
    <name type="scientific">Stegodyphus mimosarum</name>
    <name type="common">African social velvet spider</name>
    <dbReference type="NCBI Taxonomy" id="407821"/>
    <lineage>
        <taxon>Eukaryota</taxon>
        <taxon>Metazoa</taxon>
        <taxon>Ecdysozoa</taxon>
        <taxon>Arthropoda</taxon>
        <taxon>Chelicerata</taxon>
        <taxon>Arachnida</taxon>
        <taxon>Araneae</taxon>
        <taxon>Araneomorphae</taxon>
        <taxon>Entelegynae</taxon>
        <taxon>Eresoidea</taxon>
        <taxon>Eresidae</taxon>
        <taxon>Stegodyphus</taxon>
    </lineage>
</organism>
<dbReference type="EMBL" id="KK120523">
    <property type="protein sequence ID" value="KFM78439.1"/>
    <property type="molecule type" value="Genomic_DNA"/>
</dbReference>
<dbReference type="AlphaFoldDB" id="A0A087UM50"/>
<evidence type="ECO:0000256" key="1">
    <source>
        <dbReference type="ARBA" id="ARBA00004496"/>
    </source>
</evidence>
<dbReference type="PANTHER" id="PTHR46102:SF2">
    <property type="entry name" value="AXIN"/>
    <property type="match status" value="1"/>
</dbReference>
<evidence type="ECO:0000256" key="2">
    <source>
        <dbReference type="ARBA" id="ARBA00022490"/>
    </source>
</evidence>
<dbReference type="Gene3D" id="2.40.240.130">
    <property type="match status" value="1"/>
</dbReference>
<dbReference type="InterPro" id="IPR043581">
    <property type="entry name" value="Axin-like"/>
</dbReference>
<dbReference type="GO" id="GO:0016055">
    <property type="term" value="P:Wnt signaling pathway"/>
    <property type="evidence" value="ECO:0007669"/>
    <property type="project" value="UniProtKB-KW"/>
</dbReference>
<comment type="subcellular location">
    <subcellularLocation>
        <location evidence="1">Cytoplasm</location>
    </subcellularLocation>
</comment>
<keyword evidence="9" id="KW-1185">Reference proteome</keyword>
<keyword evidence="2" id="KW-0963">Cytoplasm</keyword>
<dbReference type="GO" id="GO:0005634">
    <property type="term" value="C:nucleus"/>
    <property type="evidence" value="ECO:0007669"/>
    <property type="project" value="TreeGrafter"/>
</dbReference>
<feature type="domain" description="DIX" evidence="7">
    <location>
        <begin position="727"/>
        <end position="809"/>
    </location>
</feature>
<accession>A0A087UM50</accession>
<name>A0A087UM50_STEMI</name>
<feature type="compositionally biased region" description="Polar residues" evidence="5">
    <location>
        <begin position="1"/>
        <end position="10"/>
    </location>
</feature>
<reference evidence="8 9" key="1">
    <citation type="submission" date="2013-11" db="EMBL/GenBank/DDBJ databases">
        <title>Genome sequencing of Stegodyphus mimosarum.</title>
        <authorList>
            <person name="Bechsgaard J."/>
        </authorList>
    </citation>
    <scope>NUCLEOTIDE SEQUENCE [LARGE SCALE GENOMIC DNA]</scope>
</reference>
<dbReference type="InterPro" id="IPR001158">
    <property type="entry name" value="DIX"/>
</dbReference>
<dbReference type="SUPFAM" id="SSF54236">
    <property type="entry name" value="Ubiquitin-like"/>
    <property type="match status" value="1"/>
</dbReference>
<dbReference type="GO" id="GO:0030877">
    <property type="term" value="C:beta-catenin destruction complex"/>
    <property type="evidence" value="ECO:0007669"/>
    <property type="project" value="TreeGrafter"/>
</dbReference>